<organism evidence="1 2">
    <name type="scientific">Bacillus cereus</name>
    <dbReference type="NCBI Taxonomy" id="1396"/>
    <lineage>
        <taxon>Bacteria</taxon>
        <taxon>Bacillati</taxon>
        <taxon>Bacillota</taxon>
        <taxon>Bacilli</taxon>
        <taxon>Bacillales</taxon>
        <taxon>Bacillaceae</taxon>
        <taxon>Bacillus</taxon>
        <taxon>Bacillus cereus group</taxon>
    </lineage>
</organism>
<evidence type="ECO:0000313" key="1">
    <source>
        <dbReference type="EMBL" id="PDZ97147.1"/>
    </source>
</evidence>
<reference evidence="1 2" key="1">
    <citation type="submission" date="2017-09" db="EMBL/GenBank/DDBJ databases">
        <title>Large-scale bioinformatics analysis of Bacillus genomes uncovers conserved roles of natural products in bacterial physiology.</title>
        <authorList>
            <consortium name="Agbiome Team Llc"/>
            <person name="Bleich R.M."/>
            <person name="Grubbs K.J."/>
            <person name="Santa Maria K.C."/>
            <person name="Allen S.E."/>
            <person name="Farag S."/>
            <person name="Shank E.A."/>
            <person name="Bowers A."/>
        </authorList>
    </citation>
    <scope>NUCLEOTIDE SEQUENCE [LARGE SCALE GENOMIC DNA]</scope>
    <source>
        <strain evidence="1 2">AFS092789</strain>
    </source>
</reference>
<comment type="caution">
    <text evidence="1">The sequence shown here is derived from an EMBL/GenBank/DDBJ whole genome shotgun (WGS) entry which is preliminary data.</text>
</comment>
<sequence>MFLWLVVKNSIELFLNGVNLSTDQSKVNTKSVIQYTHGESWG</sequence>
<proteinExistence type="predicted"/>
<dbReference type="AlphaFoldDB" id="A0A9X6SXM3"/>
<evidence type="ECO:0000313" key="2">
    <source>
        <dbReference type="Proteomes" id="UP000219922"/>
    </source>
</evidence>
<dbReference type="EMBL" id="NVMX01000028">
    <property type="protein sequence ID" value="PDZ97147.1"/>
    <property type="molecule type" value="Genomic_DNA"/>
</dbReference>
<gene>
    <name evidence="1" type="ORF">CON36_18875</name>
</gene>
<protein>
    <submittedName>
        <fullName evidence="1">Phr family secreted Rap phosphatase inhibitor</fullName>
    </submittedName>
</protein>
<name>A0A9X6SXM3_BACCE</name>
<dbReference type="Proteomes" id="UP000219922">
    <property type="component" value="Unassembled WGS sequence"/>
</dbReference>
<accession>A0A9X6SXM3</accession>